<evidence type="ECO:0000313" key="5">
    <source>
        <dbReference type="Proteomes" id="UP000452235"/>
    </source>
</evidence>
<keyword evidence="2" id="KW-0328">Glycosyltransferase</keyword>
<reference evidence="4 5" key="1">
    <citation type="submission" date="2020-01" db="EMBL/GenBank/DDBJ databases">
        <title>Aspergillus terreus IFO 6365 whole genome shotgun sequence.</title>
        <authorList>
            <person name="Kanamasa S."/>
            <person name="Takahashi H."/>
        </authorList>
    </citation>
    <scope>NUCLEOTIDE SEQUENCE [LARGE SCALE GENOMIC DNA]</scope>
    <source>
        <strain evidence="4 5">IFO 6365</strain>
    </source>
</reference>
<evidence type="ECO:0000256" key="1">
    <source>
        <dbReference type="ARBA" id="ARBA00006721"/>
    </source>
</evidence>
<dbReference type="PANTHER" id="PTHR10730:SF53">
    <property type="entry name" value="GLYCOSYLTRANSFERASE 25 FAMILY MEMBER"/>
    <property type="match status" value="1"/>
</dbReference>
<proteinExistence type="inferred from homology"/>
<keyword evidence="3 4" id="KW-0808">Transferase</keyword>
<name>A0A5M3YZS9_ASPTE</name>
<gene>
    <name evidence="4" type="ORF">ATEIFO6365_0006009500</name>
</gene>
<dbReference type="EMBL" id="BLJY01000006">
    <property type="protein sequence ID" value="GFF16758.1"/>
    <property type="molecule type" value="Genomic_DNA"/>
</dbReference>
<keyword evidence="5" id="KW-1185">Reference proteome</keyword>
<comment type="similarity">
    <text evidence="1">Belongs to the glycosyltransferase 25 family.</text>
</comment>
<dbReference type="PANTHER" id="PTHR10730">
    <property type="entry name" value="PROCOLLAGEN-LYSINE,2-OXOGLUTARATE 5-DIOXYGENASE/GLYCOSYLTRANSFERASE 25 FAMILY MEMBER"/>
    <property type="match status" value="1"/>
</dbReference>
<accession>A0A5M3YZS9</accession>
<sequence length="386" mass="43335">MILKGPRKPGLTRVLGLSLFVCAIIYLLWPEVDARYWDKNVPRSNGDSLHDDILSHTQNETLGFEHIYAIGLKERTDKRDFLTLASLEAGFKVDWLDGVRVDSLDPKSLPNGANFSWIKPTAVACWRAHMNAMQKVLLNSYSTALIVEDDADWDISIKHQLREFARGVRQLNGEEHAPKETPYGMDWDILWIGGCASGPSANETTFFAIPDDPTVPSKEHLDTWGGPLDKWKEQYPELSDDSTRFIYQASMGCCTYGYAVTAQGAKKILAALSLDRLDCPVDNAMSDLCAGTNGRRQAKCFAPWPNLIGTYKHAGPESRDSDIEDRSEDKFHEASSMNVVYSTRLNIQRLIGQEGKVYSQHKDNRTDAVRELDLSEIDYPRGFLVG</sequence>
<dbReference type="GO" id="GO:0016740">
    <property type="term" value="F:transferase activity"/>
    <property type="evidence" value="ECO:0007669"/>
    <property type="project" value="UniProtKB-KW"/>
</dbReference>
<evidence type="ECO:0000256" key="2">
    <source>
        <dbReference type="ARBA" id="ARBA00022676"/>
    </source>
</evidence>
<evidence type="ECO:0000256" key="3">
    <source>
        <dbReference type="ARBA" id="ARBA00022679"/>
    </source>
</evidence>
<dbReference type="VEuPathDB" id="FungiDB:ATEG_02886"/>
<dbReference type="CDD" id="cd06532">
    <property type="entry name" value="Glyco_transf_25"/>
    <property type="match status" value="1"/>
</dbReference>
<dbReference type="InterPro" id="IPR050757">
    <property type="entry name" value="Collagen_mod_GT25"/>
</dbReference>
<comment type="caution">
    <text evidence="4">The sequence shown here is derived from an EMBL/GenBank/DDBJ whole genome shotgun (WGS) entry which is preliminary data.</text>
</comment>
<evidence type="ECO:0000313" key="4">
    <source>
        <dbReference type="EMBL" id="GFF16758.1"/>
    </source>
</evidence>
<dbReference type="OrthoDB" id="47375at2759"/>
<organism evidence="4 5">
    <name type="scientific">Aspergillus terreus</name>
    <dbReference type="NCBI Taxonomy" id="33178"/>
    <lineage>
        <taxon>Eukaryota</taxon>
        <taxon>Fungi</taxon>
        <taxon>Dikarya</taxon>
        <taxon>Ascomycota</taxon>
        <taxon>Pezizomycotina</taxon>
        <taxon>Eurotiomycetes</taxon>
        <taxon>Eurotiomycetidae</taxon>
        <taxon>Eurotiales</taxon>
        <taxon>Aspergillaceae</taxon>
        <taxon>Aspergillus</taxon>
        <taxon>Aspergillus subgen. Circumdati</taxon>
    </lineage>
</organism>
<protein>
    <submittedName>
        <fullName evidence="4">LPS glycosyltransferase</fullName>
    </submittedName>
</protein>
<dbReference type="AlphaFoldDB" id="A0A5M3YZS9"/>
<dbReference type="Proteomes" id="UP000452235">
    <property type="component" value="Unassembled WGS sequence"/>
</dbReference>
<dbReference type="InterPro" id="IPR002654">
    <property type="entry name" value="Glyco_trans_25"/>
</dbReference>